<dbReference type="SMART" id="SM00490">
    <property type="entry name" value="HELICc"/>
    <property type="match status" value="1"/>
</dbReference>
<protein>
    <recommendedName>
        <fullName evidence="2">Helicase C-terminal domain-containing protein</fullName>
    </recommendedName>
</protein>
<dbReference type="EMBL" id="MN740917">
    <property type="protein sequence ID" value="QHU17692.1"/>
    <property type="molecule type" value="Genomic_DNA"/>
</dbReference>
<evidence type="ECO:0000256" key="1">
    <source>
        <dbReference type="SAM" id="MobiDB-lite"/>
    </source>
</evidence>
<dbReference type="InterPro" id="IPR001650">
    <property type="entry name" value="Helicase_C-like"/>
</dbReference>
<accession>A0A6C0KI63</accession>
<feature type="region of interest" description="Disordered" evidence="1">
    <location>
        <begin position="708"/>
        <end position="749"/>
    </location>
</feature>
<dbReference type="SUPFAM" id="SSF52540">
    <property type="entry name" value="P-loop containing nucleoside triphosphate hydrolases"/>
    <property type="match status" value="2"/>
</dbReference>
<name>A0A6C0KI63_9ZZZZ</name>
<sequence>MEFFKEKKEPVSYEDINRSTYNFKITEKKTLASSNQEDLLDFIQKLKLNIDFGLESTHENEDIHESNLHIGVAKDLKKSITLVQMAPEYKQALLTNYRDIKTYSFDDNEAQEEKEMNEFRLRKPLSNRKEKQQETFQNSIAAVNHESMHDVLKTYKHYQDDTTHQINLGETYFLNNKVEFLKSILRKIEMYLKTRSMDSSSSCDSSDKSGGFHPLIHQDVVKQYLNATSPYRGLLLFHGLGSGKTCTSIGIIEAMKQSNKRIFILTPASLRKNYQTQMMFCGSELFRKTENWEYVEYPTDETKMDFMIQVEKLTGLPQAYLKKRDGVFLIKKGSFGGEYDRSAIKDKEKELEQQIQMMIANRFEFISYNGISLKKWQTKYKKGNKLHNPFHNSTVIIDEGHNFVSRIFNALKVKRTVASTKLKETKTTVSTKIYDDLLIAENCNVVVLSGTPLINYPGELGVLFNMISGTDILIEIAITHENKGMRTEKKIMEALESLKMIDHVTFEGHSPKLKDHKYGLLKILKNPYGFVKHGEHGEIQYDFEHGAVFNHELKIQVEEHLKKAGYIVNHKYTKNITSHKRFPDDEGEFNRQYLPNGKFINKELFQNKLVGYVSYIGDKRELMPSVIVPNEEDLESKLYKDLEIFIEEIPMTRYALQGYAYARSIEKEMDMANQKSSKSKDKQTSSYQIFSRSACNFVFPEKIERPYPKTKEKMNEDDLEDYNENEKVNLSDGRYELPDSTREEQVKKQEKNKRYKQLIQKALSALQQNPDKYFESAVPKLIRVPQDEEESSSLVQNVPNAETPLSSYSPKFERILQNIMDQDNRGLHLLYSNFRTLEGIGIFKMVLDYHGYTELKIKKENVGPSIRHKLAFDNPYYKHTDFAYDLTSTTRRKFYALYTGKEDEEDKEMIRNIFNGSLDKLPPSLRDDIVDRFYHGNYDKVGGTNKNNMYGELIQLLIISSSGAEGIDLKNVRFVHIMEPYWHPVRIEQVVGRARRICSHKDLPPSEQTVKVFMYLLIHNKMLLSGDYGSQFTGLKQVQDFDSKLKRAISTDERLYNIMMNKKVVMEEFLSCLKTTAIDCRVNYEDKSKCFSFKFKPPRIKETKKSTKINRGFVQTIKGVNANNDI</sequence>
<evidence type="ECO:0000259" key="2">
    <source>
        <dbReference type="SMART" id="SM00490"/>
    </source>
</evidence>
<organism evidence="3">
    <name type="scientific">viral metagenome</name>
    <dbReference type="NCBI Taxonomy" id="1070528"/>
    <lineage>
        <taxon>unclassified sequences</taxon>
        <taxon>metagenomes</taxon>
        <taxon>organismal metagenomes</taxon>
    </lineage>
</organism>
<feature type="compositionally biased region" description="Basic and acidic residues" evidence="1">
    <location>
        <begin position="724"/>
        <end position="749"/>
    </location>
</feature>
<feature type="domain" description="Helicase C-terminal" evidence="2">
    <location>
        <begin position="884"/>
        <end position="998"/>
    </location>
</feature>
<dbReference type="Pfam" id="PF00271">
    <property type="entry name" value="Helicase_C"/>
    <property type="match status" value="1"/>
</dbReference>
<dbReference type="InterPro" id="IPR027417">
    <property type="entry name" value="P-loop_NTPase"/>
</dbReference>
<proteinExistence type="predicted"/>
<evidence type="ECO:0000313" key="3">
    <source>
        <dbReference type="EMBL" id="QHU17692.1"/>
    </source>
</evidence>
<reference evidence="3" key="1">
    <citation type="journal article" date="2020" name="Nature">
        <title>Giant virus diversity and host interactions through global metagenomics.</title>
        <authorList>
            <person name="Schulz F."/>
            <person name="Roux S."/>
            <person name="Paez-Espino D."/>
            <person name="Jungbluth S."/>
            <person name="Walsh D.A."/>
            <person name="Denef V.J."/>
            <person name="McMahon K.D."/>
            <person name="Konstantinidis K.T."/>
            <person name="Eloe-Fadrosh E.A."/>
            <person name="Kyrpides N.C."/>
            <person name="Woyke T."/>
        </authorList>
    </citation>
    <scope>NUCLEOTIDE SEQUENCE</scope>
    <source>
        <strain evidence="3">GVMAG-S-3300012919-55</strain>
    </source>
</reference>
<dbReference type="AlphaFoldDB" id="A0A6C0KI63"/>
<dbReference type="Gene3D" id="3.40.50.300">
    <property type="entry name" value="P-loop containing nucleotide triphosphate hydrolases"/>
    <property type="match status" value="2"/>
</dbReference>